<sequence>MKGRRDRAVRILLLGEIRCGFFLRNDDSIIRIDRRRANVVRMSMAVNDMSDWLIRHAGNCSKNLLPRGWRRINSDHTFTGDRKHHLMGAIVNHVSAAAQTPDGLADVGINRRACRCRRNSCKPVGEIPIGASDTCPSGQGKGNQ</sequence>
<keyword evidence="2" id="KW-1185">Reference proteome</keyword>
<evidence type="ECO:0000313" key="2">
    <source>
        <dbReference type="Proteomes" id="UP000218891"/>
    </source>
</evidence>
<proteinExistence type="predicted"/>
<gene>
    <name evidence="1" type="ORF">PhaeoP36_02334</name>
</gene>
<evidence type="ECO:0008006" key="3">
    <source>
        <dbReference type="Google" id="ProtNLM"/>
    </source>
</evidence>
<name>A0ABM7D8R9_9RHOB</name>
<protein>
    <recommendedName>
        <fullName evidence="3">Transposase</fullName>
    </recommendedName>
</protein>
<reference evidence="1 2" key="2">
    <citation type="journal article" date="2017" name="Genome Biol. Evol.">
        <title>Trajectories and Drivers of Genome Evolution in Surface-Associated Marine Phaeobacter.</title>
        <authorList>
            <person name="Freese H.M."/>
            <person name="Sikorski J."/>
            <person name="Bunk B."/>
            <person name="Scheuner C."/>
            <person name="Meier-Kolthoff J.P."/>
            <person name="Sproer C."/>
            <person name="Gram L."/>
            <person name="Overmann J."/>
        </authorList>
    </citation>
    <scope>NUCLEOTIDE SEQUENCE [LARGE SCALE GENOMIC DNA]</scope>
    <source>
        <strain evidence="1 2">P36</strain>
    </source>
</reference>
<accession>A0ABM7D8R9</accession>
<organism evidence="1 2">
    <name type="scientific">Phaeobacter piscinae</name>
    <dbReference type="NCBI Taxonomy" id="1580596"/>
    <lineage>
        <taxon>Bacteria</taxon>
        <taxon>Pseudomonadati</taxon>
        <taxon>Pseudomonadota</taxon>
        <taxon>Alphaproteobacteria</taxon>
        <taxon>Rhodobacterales</taxon>
        <taxon>Roseobacteraceae</taxon>
        <taxon>Phaeobacter</taxon>
    </lineage>
</organism>
<reference evidence="1 2" key="3">
    <citation type="journal article" date="2017" name="Int. J. Syst. Evol. Microbiol.">
        <title>Adaptation of Surface-Associated Bacteria to the Open Ocean: A Genomically Distinct Subpopulation of Phaeobacter gallaeciensis Colonizes Pacific Mesozooplankton.</title>
        <authorList>
            <person name="Freese H.M."/>
            <person name="Methner A."/>
            <person name="Overmann J."/>
        </authorList>
    </citation>
    <scope>NUCLEOTIDE SEQUENCE [LARGE SCALE GENOMIC DNA]</scope>
    <source>
        <strain evidence="1 2">P36</strain>
    </source>
</reference>
<reference evidence="1 2" key="1">
    <citation type="journal article" date="2017" name="Front. Microbiol.">
        <title>Phaeobacter piscinae sp. nov., a species of the Roseobacter group and potential aquaculture probiont.</title>
        <authorList>
            <person name="Sonnenschein E.C."/>
            <person name="Phippen C.B.W."/>
            <person name="Nielsen K.F."/>
            <person name="Mateiu R.V."/>
            <person name="Melchiorsen J."/>
            <person name="Gram L."/>
            <person name="Overmann J."/>
            <person name="Freese H.M."/>
        </authorList>
    </citation>
    <scope>NUCLEOTIDE SEQUENCE [LARGE SCALE GENOMIC DNA]</scope>
    <source>
        <strain evidence="1 2">P36</strain>
    </source>
</reference>
<reference evidence="1 2" key="4">
    <citation type="journal article" date="2018" name="Environ. Microbiol. Rep.">
        <title>Phylogenetic distribution of roseobacticides in the Roseobacter group and their effect on microalgae.</title>
        <authorList>
            <person name="Sonnenschein E.C."/>
            <person name="Phippen C.B."/>
            <person name="Bentzon-Tilia M."/>
            <person name="Rasmussen S.A."/>
            <person name="Nielsen K.F."/>
            <person name="Gram L."/>
        </authorList>
    </citation>
    <scope>NUCLEOTIDE SEQUENCE [LARGE SCALE GENOMIC DNA]</scope>
    <source>
        <strain evidence="1 2">P36</strain>
    </source>
</reference>
<dbReference type="EMBL" id="CP010643">
    <property type="protein sequence ID" value="ATG36459.1"/>
    <property type="molecule type" value="Genomic_DNA"/>
</dbReference>
<dbReference type="Proteomes" id="UP000218891">
    <property type="component" value="Chromosome"/>
</dbReference>
<evidence type="ECO:0000313" key="1">
    <source>
        <dbReference type="EMBL" id="ATG36459.1"/>
    </source>
</evidence>